<protein>
    <submittedName>
        <fullName evidence="2">Uncharacterized protein</fullName>
    </submittedName>
</protein>
<organism evidence="2 3">
    <name type="scientific">Acinetobacter baumannii</name>
    <dbReference type="NCBI Taxonomy" id="470"/>
    <lineage>
        <taxon>Bacteria</taxon>
        <taxon>Pseudomonadati</taxon>
        <taxon>Pseudomonadota</taxon>
        <taxon>Gammaproteobacteria</taxon>
        <taxon>Moraxellales</taxon>
        <taxon>Moraxellaceae</taxon>
        <taxon>Acinetobacter</taxon>
        <taxon>Acinetobacter calcoaceticus/baumannii complex</taxon>
    </lineage>
</organism>
<dbReference type="Proteomes" id="UP000233757">
    <property type="component" value="Unassembled WGS sequence"/>
</dbReference>
<name>A0AA44XPP5_ACIBA</name>
<reference evidence="2 3" key="1">
    <citation type="submission" date="2018-02" db="EMBL/GenBank/DDBJ databases">
        <title>Acinetobacter baumanii whole genome sequence.</title>
        <authorList>
            <person name="Qasim Z.J."/>
        </authorList>
    </citation>
    <scope>NUCLEOTIDE SEQUENCE [LARGE SCALE GENOMIC DNA]</scope>
    <source>
        <strain evidence="2 3">ZQ8</strain>
    </source>
</reference>
<accession>A0AA44XPP5</accession>
<dbReference type="EMBL" id="PHJU02000027">
    <property type="protein sequence ID" value="PQL82435.1"/>
    <property type="molecule type" value="Genomic_DNA"/>
</dbReference>
<feature type="compositionally biased region" description="Basic and acidic residues" evidence="1">
    <location>
        <begin position="1"/>
        <end position="16"/>
    </location>
</feature>
<comment type="caution">
    <text evidence="2">The sequence shown here is derived from an EMBL/GenBank/DDBJ whole genome shotgun (WGS) entry which is preliminary data.</text>
</comment>
<evidence type="ECO:0000313" key="2">
    <source>
        <dbReference type="EMBL" id="PQL82435.1"/>
    </source>
</evidence>
<proteinExistence type="predicted"/>
<dbReference type="AlphaFoldDB" id="A0AA44XPP5"/>
<sequence length="195" mass="22916">MTTDREDFEHAYEPNPHKSPFTQVQFDEEAQVYKPLDKYLPRIASALNSAWYGWRIRQSKIGELQLRNQMLSDNVKEMGDAHIRDTDLINQQAAMLEELRMLVWFVKDHFDMNDLDKAMPRVYEKLKDATTNIIKSNHNTSCTYQFELAFHNLQDTPELRKIYWSALGQLRFDSNDRVIPPELEECPCCKGNQDA</sequence>
<dbReference type="RefSeq" id="WP_000205860.1">
    <property type="nucleotide sequence ID" value="NZ_PHJU02000027.1"/>
</dbReference>
<evidence type="ECO:0000313" key="3">
    <source>
        <dbReference type="Proteomes" id="UP000233757"/>
    </source>
</evidence>
<gene>
    <name evidence="2" type="ORF">CV954_012730</name>
</gene>
<feature type="region of interest" description="Disordered" evidence="1">
    <location>
        <begin position="1"/>
        <end position="20"/>
    </location>
</feature>
<evidence type="ECO:0000256" key="1">
    <source>
        <dbReference type="SAM" id="MobiDB-lite"/>
    </source>
</evidence>